<proteinExistence type="predicted"/>
<protein>
    <recommendedName>
        <fullName evidence="2">Glycosyl transferase family 1 domain-containing protein</fullName>
    </recommendedName>
</protein>
<dbReference type="PANTHER" id="PTHR46401">
    <property type="entry name" value="GLYCOSYLTRANSFERASE WBBK-RELATED"/>
    <property type="match status" value="1"/>
</dbReference>
<evidence type="ECO:0000313" key="4">
    <source>
        <dbReference type="Proteomes" id="UP000067711"/>
    </source>
</evidence>
<evidence type="ECO:0000313" key="3">
    <source>
        <dbReference type="EMBL" id="AOJ09090.1"/>
    </source>
</evidence>
<feature type="domain" description="Glycosyl transferase family 1" evidence="2">
    <location>
        <begin position="173"/>
        <end position="316"/>
    </location>
</feature>
<dbReference type="PANTHER" id="PTHR46401:SF2">
    <property type="entry name" value="GLYCOSYLTRANSFERASE WBBK-RELATED"/>
    <property type="match status" value="1"/>
</dbReference>
<keyword evidence="1" id="KW-0808">Transferase</keyword>
<name>A0A1B4FZJ6_9BURK</name>
<dbReference type="EMBL" id="CP013389">
    <property type="protein sequence ID" value="AOJ09090.1"/>
    <property type="molecule type" value="Genomic_DNA"/>
</dbReference>
<accession>A0A1B4FZJ6</accession>
<dbReference type="Gene3D" id="3.40.50.2000">
    <property type="entry name" value="Glycogen Phosphorylase B"/>
    <property type="match status" value="2"/>
</dbReference>
<evidence type="ECO:0000256" key="1">
    <source>
        <dbReference type="ARBA" id="ARBA00022679"/>
    </source>
</evidence>
<dbReference type="SUPFAM" id="SSF53756">
    <property type="entry name" value="UDP-Glycosyltransferase/glycogen phosphorylase"/>
    <property type="match status" value="1"/>
</dbReference>
<dbReference type="GO" id="GO:0009103">
    <property type="term" value="P:lipopolysaccharide biosynthetic process"/>
    <property type="evidence" value="ECO:0007669"/>
    <property type="project" value="TreeGrafter"/>
</dbReference>
<evidence type="ECO:0000259" key="2">
    <source>
        <dbReference type="Pfam" id="PF00534"/>
    </source>
</evidence>
<sequence>MKLLICAPDIFESDAVGNHCLGLADLAEGSGWDVRTYAQQFDATMSRVRPLEALYSDVTRDDLLFVSYSIVDPLLDRLLALPCKKICYFHGITDPALLREFEPVTASLCDQALAQLPQLAKFDAIVANSKYIARSLAPHMDASDVIVIPPVFASLPAFAGQPAAHHDIAGFNMLVLGRVVPHKRVEDALEVLARVADGGVDATMTIVGSMPNYDYSKFLLRRARTLGVLARIDFTGMVDDADLLLSYDRTSLLLSMSRHEGFCIPALEAMHRGIPVVVRAGHAAAEVVGDAGLAVGPSESASKIAERIVALRANGARWDALTQLARERADALLELTTWRHWTTVFERALHGKGKR</sequence>
<organism evidence="3 4">
    <name type="scientific">Burkholderia mayonis</name>
    <dbReference type="NCBI Taxonomy" id="1385591"/>
    <lineage>
        <taxon>Bacteria</taxon>
        <taxon>Pseudomonadati</taxon>
        <taxon>Pseudomonadota</taxon>
        <taxon>Betaproteobacteria</taxon>
        <taxon>Burkholderiales</taxon>
        <taxon>Burkholderiaceae</taxon>
        <taxon>Burkholderia</taxon>
        <taxon>pseudomallei group</taxon>
    </lineage>
</organism>
<dbReference type="InterPro" id="IPR001296">
    <property type="entry name" value="Glyco_trans_1"/>
</dbReference>
<dbReference type="GO" id="GO:0016757">
    <property type="term" value="F:glycosyltransferase activity"/>
    <property type="evidence" value="ECO:0007669"/>
    <property type="project" value="InterPro"/>
</dbReference>
<dbReference type="AlphaFoldDB" id="A0A1B4FZJ6"/>
<gene>
    <name evidence="3" type="ORF">WS71_17055</name>
</gene>
<reference evidence="3 4" key="1">
    <citation type="submission" date="2015-12" db="EMBL/GenBank/DDBJ databases">
        <title>Diversity of Burkholderia near neighbor genomes.</title>
        <authorList>
            <person name="Sahl J."/>
            <person name="Wagner D."/>
            <person name="Keim P."/>
        </authorList>
    </citation>
    <scope>NUCLEOTIDE SEQUENCE [LARGE SCALE GENOMIC DNA]</scope>
    <source>
        <strain evidence="3 4">BDU8</strain>
    </source>
</reference>
<dbReference type="Proteomes" id="UP000067711">
    <property type="component" value="Chromosome 1"/>
</dbReference>
<dbReference type="Pfam" id="PF00534">
    <property type="entry name" value="Glycos_transf_1"/>
    <property type="match status" value="1"/>
</dbReference>